<dbReference type="PROSITE" id="PS50109">
    <property type="entry name" value="HIS_KIN"/>
    <property type="match status" value="1"/>
</dbReference>
<dbReference type="InterPro" id="IPR003594">
    <property type="entry name" value="HATPase_dom"/>
</dbReference>
<evidence type="ECO:0000313" key="9">
    <source>
        <dbReference type="Proteomes" id="UP000772618"/>
    </source>
</evidence>
<dbReference type="Gene3D" id="1.10.287.130">
    <property type="match status" value="1"/>
</dbReference>
<dbReference type="PRINTS" id="PR00344">
    <property type="entry name" value="BCTRLSENSOR"/>
</dbReference>
<gene>
    <name evidence="8" type="ORF">KK060_03990</name>
</gene>
<proteinExistence type="predicted"/>
<keyword evidence="6" id="KW-1133">Transmembrane helix</keyword>
<feature type="transmembrane region" description="Helical" evidence="6">
    <location>
        <begin position="41"/>
        <end position="63"/>
    </location>
</feature>
<keyword evidence="9" id="KW-1185">Reference proteome</keyword>
<keyword evidence="3" id="KW-0597">Phosphoprotein</keyword>
<evidence type="ECO:0000256" key="2">
    <source>
        <dbReference type="ARBA" id="ARBA00012438"/>
    </source>
</evidence>
<keyword evidence="6" id="KW-0812">Transmembrane</keyword>
<dbReference type="InterPro" id="IPR052162">
    <property type="entry name" value="Sensor_kinase/Photoreceptor"/>
</dbReference>
<dbReference type="EC" id="2.7.13.3" evidence="2"/>
<evidence type="ECO:0000256" key="1">
    <source>
        <dbReference type="ARBA" id="ARBA00000085"/>
    </source>
</evidence>
<reference evidence="8 9" key="1">
    <citation type="submission" date="2021-05" db="EMBL/GenBank/DDBJ databases">
        <title>A Polyphasic approach of four new species of the genus Ohtaekwangia: Ohtaekwangia histidinii sp. nov., Ohtaekwangia cretensis sp. nov., Ohtaekwangia indiensis sp. nov., Ohtaekwangia reichenbachii sp. nov. from diverse environment.</title>
        <authorList>
            <person name="Octaviana S."/>
        </authorList>
    </citation>
    <scope>NUCLEOTIDE SEQUENCE [LARGE SCALE GENOMIC DNA]</scope>
    <source>
        <strain evidence="8 9">PWU20</strain>
    </source>
</reference>
<protein>
    <recommendedName>
        <fullName evidence="2">histidine kinase</fullName>
        <ecNumber evidence="2">2.7.13.3</ecNumber>
    </recommendedName>
</protein>
<keyword evidence="5" id="KW-0418">Kinase</keyword>
<dbReference type="SUPFAM" id="SSF55874">
    <property type="entry name" value="ATPase domain of HSP90 chaperone/DNA topoisomerase II/histidine kinase"/>
    <property type="match status" value="1"/>
</dbReference>
<name>A0ABS5VNK5_9BACT</name>
<sequence>MIDNQLYRIRITYLSDHSYIIGVEYIPIKPKVNIAIMWKKLLVVSVVFGMSVFILITLSIYSFQRFDTYVRYADAVDHHQTMLTALNKLRQDLIEVETNQRGFLLFNDTSFHIKFLSLVNGVKSKLSTVYDLTKNNTEQLNRVRSLNIAIRSRIESLQSGINVGYPPTDYKVGEEYMNKCISIINDLEISETYDLQEKRDRKKFYENTTPQQFRIAFIFALLIFSVSFGLLLQQYKDRLSYQRRLEENLIELNQSHEEWEQMAYVASHDLQEPLRKIRTFSDMLVSKHSEKLQDDAKNLITRIDHASSRAQSLMADIVNYNMVVFTKEDLQPVPLGKTLKYVLEELQTSLTQKNTEVKISELPTLKGYPSQITLLFKCLIENSLKFMKDDVTGIISISASVVSKNQLPFDSHLSYSHYHKIKIEDNGIGFDNQFSDKIFKMFQRLHPQDSLYEGRGIGLAIVKRIMTNHMGFVVGRGRLNKGAKFTLYFPDH</sequence>
<evidence type="ECO:0000256" key="5">
    <source>
        <dbReference type="ARBA" id="ARBA00022777"/>
    </source>
</evidence>
<keyword evidence="4" id="KW-0808">Transferase</keyword>
<dbReference type="EMBL" id="JAHESD010000005">
    <property type="protein sequence ID" value="MBT1702425.1"/>
    <property type="molecule type" value="Genomic_DNA"/>
</dbReference>
<evidence type="ECO:0000259" key="7">
    <source>
        <dbReference type="PROSITE" id="PS50109"/>
    </source>
</evidence>
<comment type="caution">
    <text evidence="8">The sequence shown here is derived from an EMBL/GenBank/DDBJ whole genome shotgun (WGS) entry which is preliminary data.</text>
</comment>
<evidence type="ECO:0000313" key="8">
    <source>
        <dbReference type="EMBL" id="MBT1702425.1"/>
    </source>
</evidence>
<evidence type="ECO:0000256" key="4">
    <source>
        <dbReference type="ARBA" id="ARBA00022679"/>
    </source>
</evidence>
<evidence type="ECO:0000256" key="6">
    <source>
        <dbReference type="SAM" id="Phobius"/>
    </source>
</evidence>
<comment type="catalytic activity">
    <reaction evidence="1">
        <text>ATP + protein L-histidine = ADP + protein N-phospho-L-histidine.</text>
        <dbReference type="EC" id="2.7.13.3"/>
    </reaction>
</comment>
<dbReference type="RefSeq" id="WP_254152352.1">
    <property type="nucleotide sequence ID" value="NZ_JAHESD010000005.1"/>
</dbReference>
<keyword evidence="6" id="KW-0472">Membrane</keyword>
<dbReference type="InterPro" id="IPR036097">
    <property type="entry name" value="HisK_dim/P_sf"/>
</dbReference>
<evidence type="ECO:0000256" key="3">
    <source>
        <dbReference type="ARBA" id="ARBA00022553"/>
    </source>
</evidence>
<dbReference type="InterPro" id="IPR003661">
    <property type="entry name" value="HisK_dim/P_dom"/>
</dbReference>
<dbReference type="SMART" id="SM00387">
    <property type="entry name" value="HATPase_c"/>
    <property type="match status" value="1"/>
</dbReference>
<dbReference type="Pfam" id="PF02518">
    <property type="entry name" value="HATPase_c"/>
    <property type="match status" value="1"/>
</dbReference>
<dbReference type="Pfam" id="PF00512">
    <property type="entry name" value="HisKA"/>
    <property type="match status" value="1"/>
</dbReference>
<feature type="transmembrane region" description="Helical" evidence="6">
    <location>
        <begin position="213"/>
        <end position="232"/>
    </location>
</feature>
<dbReference type="PANTHER" id="PTHR43304">
    <property type="entry name" value="PHYTOCHROME-LIKE PROTEIN CPH1"/>
    <property type="match status" value="1"/>
</dbReference>
<dbReference type="InterPro" id="IPR036890">
    <property type="entry name" value="HATPase_C_sf"/>
</dbReference>
<dbReference type="Gene3D" id="3.30.565.10">
    <property type="entry name" value="Histidine kinase-like ATPase, C-terminal domain"/>
    <property type="match status" value="1"/>
</dbReference>
<dbReference type="InterPro" id="IPR007891">
    <property type="entry name" value="CHASE3"/>
</dbReference>
<dbReference type="Pfam" id="PF05227">
    <property type="entry name" value="CHASE3"/>
    <property type="match status" value="1"/>
</dbReference>
<dbReference type="SUPFAM" id="SSF47384">
    <property type="entry name" value="Homodimeric domain of signal transducing histidine kinase"/>
    <property type="match status" value="1"/>
</dbReference>
<accession>A0ABS5VNK5</accession>
<dbReference type="InterPro" id="IPR005467">
    <property type="entry name" value="His_kinase_dom"/>
</dbReference>
<feature type="domain" description="Histidine kinase" evidence="7">
    <location>
        <begin position="265"/>
        <end position="492"/>
    </location>
</feature>
<dbReference type="CDD" id="cd00082">
    <property type="entry name" value="HisKA"/>
    <property type="match status" value="1"/>
</dbReference>
<dbReference type="Proteomes" id="UP000772618">
    <property type="component" value="Unassembled WGS sequence"/>
</dbReference>
<organism evidence="8 9">
    <name type="scientific">Chryseosolibacter indicus</name>
    <dbReference type="NCBI Taxonomy" id="2782351"/>
    <lineage>
        <taxon>Bacteria</taxon>
        <taxon>Pseudomonadati</taxon>
        <taxon>Bacteroidota</taxon>
        <taxon>Cytophagia</taxon>
        <taxon>Cytophagales</taxon>
        <taxon>Chryseotaleaceae</taxon>
        <taxon>Chryseosolibacter</taxon>
    </lineage>
</organism>
<dbReference type="PANTHER" id="PTHR43304:SF1">
    <property type="entry name" value="PAC DOMAIN-CONTAINING PROTEIN"/>
    <property type="match status" value="1"/>
</dbReference>
<dbReference type="InterPro" id="IPR004358">
    <property type="entry name" value="Sig_transdc_His_kin-like_C"/>
</dbReference>